<dbReference type="OrthoDB" id="3257486at2759"/>
<proteinExistence type="predicted"/>
<evidence type="ECO:0000313" key="2">
    <source>
        <dbReference type="Proteomes" id="UP000030671"/>
    </source>
</evidence>
<dbReference type="EMBL" id="KI925457">
    <property type="protein sequence ID" value="ETW83230.1"/>
    <property type="molecule type" value="Genomic_DNA"/>
</dbReference>
<keyword evidence="2" id="KW-1185">Reference proteome</keyword>
<dbReference type="RefSeq" id="XP_009544641.1">
    <property type="nucleotide sequence ID" value="XM_009546346.1"/>
</dbReference>
<dbReference type="Proteomes" id="UP000030671">
    <property type="component" value="Unassembled WGS sequence"/>
</dbReference>
<gene>
    <name evidence="1" type="ORF">HETIRDRAFT_54460</name>
</gene>
<dbReference type="GeneID" id="20678303"/>
<dbReference type="InParanoid" id="W4KD29"/>
<dbReference type="HOGENOM" id="CLU_3002007_0_0_1"/>
<accession>W4KD29</accession>
<dbReference type="Gene3D" id="2.40.70.10">
    <property type="entry name" value="Acid Proteases"/>
    <property type="match status" value="1"/>
</dbReference>
<evidence type="ECO:0000313" key="1">
    <source>
        <dbReference type="EMBL" id="ETW83230.1"/>
    </source>
</evidence>
<name>W4KD29_HETIT</name>
<dbReference type="InterPro" id="IPR021109">
    <property type="entry name" value="Peptidase_aspartic_dom_sf"/>
</dbReference>
<dbReference type="AlphaFoldDB" id="W4KD29"/>
<organism evidence="1 2">
    <name type="scientific">Heterobasidion irregulare (strain TC 32-1)</name>
    <dbReference type="NCBI Taxonomy" id="747525"/>
    <lineage>
        <taxon>Eukaryota</taxon>
        <taxon>Fungi</taxon>
        <taxon>Dikarya</taxon>
        <taxon>Basidiomycota</taxon>
        <taxon>Agaricomycotina</taxon>
        <taxon>Agaricomycetes</taxon>
        <taxon>Russulales</taxon>
        <taxon>Bondarzewiaceae</taxon>
        <taxon>Heterobasidion</taxon>
        <taxon>Heterobasidion annosum species complex</taxon>
    </lineage>
</organism>
<feature type="non-terminal residue" evidence="1">
    <location>
        <position position="1"/>
    </location>
</feature>
<dbReference type="KEGG" id="hir:HETIRDRAFT_54460"/>
<reference evidence="1 2" key="1">
    <citation type="journal article" date="2012" name="New Phytol.">
        <title>Insight into trade-off between wood decay and parasitism from the genome of a fungal forest pathogen.</title>
        <authorList>
            <person name="Olson A."/>
            <person name="Aerts A."/>
            <person name="Asiegbu F."/>
            <person name="Belbahri L."/>
            <person name="Bouzid O."/>
            <person name="Broberg A."/>
            <person name="Canback B."/>
            <person name="Coutinho P.M."/>
            <person name="Cullen D."/>
            <person name="Dalman K."/>
            <person name="Deflorio G."/>
            <person name="van Diepen L.T."/>
            <person name="Dunand C."/>
            <person name="Duplessis S."/>
            <person name="Durling M."/>
            <person name="Gonthier P."/>
            <person name="Grimwood J."/>
            <person name="Fossdal C.G."/>
            <person name="Hansson D."/>
            <person name="Henrissat B."/>
            <person name="Hietala A."/>
            <person name="Himmelstrand K."/>
            <person name="Hoffmeister D."/>
            <person name="Hogberg N."/>
            <person name="James T.Y."/>
            <person name="Karlsson M."/>
            <person name="Kohler A."/>
            <person name="Kues U."/>
            <person name="Lee Y.H."/>
            <person name="Lin Y.C."/>
            <person name="Lind M."/>
            <person name="Lindquist E."/>
            <person name="Lombard V."/>
            <person name="Lucas S."/>
            <person name="Lunden K."/>
            <person name="Morin E."/>
            <person name="Murat C."/>
            <person name="Park J."/>
            <person name="Raffaello T."/>
            <person name="Rouze P."/>
            <person name="Salamov A."/>
            <person name="Schmutz J."/>
            <person name="Solheim H."/>
            <person name="Stahlberg J."/>
            <person name="Velez H."/>
            <person name="de Vries R.P."/>
            <person name="Wiebenga A."/>
            <person name="Woodward S."/>
            <person name="Yakovlev I."/>
            <person name="Garbelotto M."/>
            <person name="Martin F."/>
            <person name="Grigoriev I.V."/>
            <person name="Stenlid J."/>
        </authorList>
    </citation>
    <scope>NUCLEOTIDE SEQUENCE [LARGE SCALE GENOMIC DNA]</scope>
    <source>
        <strain evidence="1 2">TC 32-1</strain>
    </source>
</reference>
<protein>
    <submittedName>
        <fullName evidence="1">Uncharacterized protein</fullName>
    </submittedName>
</protein>
<sequence>ELLAANLGGENVILGTDWLHEHNPQINWVKNSLTFSTCATTCLVSQSKFTIQALVPTQ</sequence>